<sequence>MACFRPFVKFVSTYQMDSPPSLMRLALWTRRSRMASASVADDGVPVFRLELGRHHGARELVAVLQDFEQLLALRSAKRLKAEVIEDEHLGLGQALEHVRVGSIGARLGELIEET</sequence>
<reference evidence="1 2" key="1">
    <citation type="journal article" date="2019" name="Science">
        <title>Social genes are selection hotspots in kin groups of a soil microbe.</title>
        <authorList>
            <person name="Wielgoss S."/>
            <person name="Wolfensberger R."/>
            <person name="Sun L."/>
            <person name="Fiegna F."/>
            <person name="Velicer G.J."/>
        </authorList>
    </citation>
    <scope>NUCLEOTIDE SEQUENCE [LARGE SCALE GENOMIC DNA]</scope>
    <source>
        <strain evidence="1 2">MC3.5.9c15</strain>
    </source>
</reference>
<evidence type="ECO:0000313" key="1">
    <source>
        <dbReference type="EMBL" id="QDE69476.1"/>
    </source>
</evidence>
<accession>A0AAE6G212</accession>
<organism evidence="1 2">
    <name type="scientific">Myxococcus xanthus</name>
    <dbReference type="NCBI Taxonomy" id="34"/>
    <lineage>
        <taxon>Bacteria</taxon>
        <taxon>Pseudomonadati</taxon>
        <taxon>Myxococcota</taxon>
        <taxon>Myxococcia</taxon>
        <taxon>Myxococcales</taxon>
        <taxon>Cystobacterineae</taxon>
        <taxon>Myxococcaceae</taxon>
        <taxon>Myxococcus</taxon>
    </lineage>
</organism>
<proteinExistence type="predicted"/>
<protein>
    <submittedName>
        <fullName evidence="1">Uncharacterized protein</fullName>
    </submittedName>
</protein>
<evidence type="ECO:0000313" key="2">
    <source>
        <dbReference type="Proteomes" id="UP000320179"/>
    </source>
</evidence>
<dbReference type="AlphaFoldDB" id="A0AAE6G212"/>
<dbReference type="EMBL" id="CP017174">
    <property type="protein sequence ID" value="QDE69476.1"/>
    <property type="molecule type" value="Genomic_DNA"/>
</dbReference>
<gene>
    <name evidence="1" type="ORF">BHS09_22225</name>
</gene>
<dbReference type="Proteomes" id="UP000320179">
    <property type="component" value="Chromosome"/>
</dbReference>
<name>A0AAE6G212_MYXXA</name>